<proteinExistence type="predicted"/>
<organism evidence="2 3">
    <name type="scientific">Parthenolecanium corni</name>
    <dbReference type="NCBI Taxonomy" id="536013"/>
    <lineage>
        <taxon>Eukaryota</taxon>
        <taxon>Metazoa</taxon>
        <taxon>Ecdysozoa</taxon>
        <taxon>Arthropoda</taxon>
        <taxon>Hexapoda</taxon>
        <taxon>Insecta</taxon>
        <taxon>Pterygota</taxon>
        <taxon>Neoptera</taxon>
        <taxon>Paraneoptera</taxon>
        <taxon>Hemiptera</taxon>
        <taxon>Sternorrhyncha</taxon>
        <taxon>Coccoidea</taxon>
        <taxon>Coccidae</taxon>
        <taxon>Parthenolecanium</taxon>
    </lineage>
</organism>
<sequence>MSTNIDQSTGSSSTEMKKCFNLLEEGEKIIRTDQKDALLVVGNTGSGKTTLVQFLAGNNTELYAEEDSPGEFLIVDKKNRISSATLVSKTTFPDLTIDREYNVGIYDCPGFVDTRGAAVDIAATYFIRKVIQSIEQVKIIITVNYPSVRKGVDRGDFLELVRHILSLVKNVDKYCGSFALVVTKVDNTYIKNKKTKSQELVSDDTIRESAAQFLRAFKENVPKISDEVFSAKVTKLVDALLSKNGTSYERIGIFRRPDEAGPLSENSLLQEGKRFMKKMFVDVIQYTRVKPNDFGYSISDRSKNEIKDLIEEINKTIKIYVQEVGIEMEAVVDARHQQVKDIREFERFLLNVQEKIDSFHKSVGYEMNLKNFVGELLNLIVDIRVNISKKSLSEILKQGKYLDFLELVSERKIEGSSSKWKEGLSQITDYLNQMKEWYSFLNKFYDLLSSYQIQKSKSKFTYLYESTISTLAHEKFKQFTKSQHDFHVSNSLETMKLDDTQITTLNNLIRSTLNTSMGINYDQSLKGHIITGDYVILSDVDNKYLSSNDKVISIFATSKIFIDKNITKSRMDDDLSNFVMVAPTWEIIGSERIDLDGNDGDPFPSRFPMDQEAGSDGENGSPGNPGHAGANFFGIAQKFVNSENLLISANGGEGGPGQNGADGSPGQDGESPLRINTDGTCQIRNSLLDWFNFGHQDGFIWRKYCSYGSPGNKGGNGGNGGIGGLGGPPGSITLVSLDGHKPYTRVMNKNGSNGPVGLKGKGGAGGKAGKSVNTKGFLLWWSDVDCNESKRLAREYGDCSAQDHLRNGAGGKDGYAGQQNFPMKLPRAQNVARYGSVMVKYKEYMRHSLMLDDFNQHERYQFLKSLEQNSALTQTYTVEDLVSEFINLENEYLNLSQDFDWLTTYEHLLKLVELQLTTSYSEHRQVLQSLQKAIISKLCLLKVKPQKTLITQVPRYLDSEKTNLEDFLKEDESLLILNETHKKLQKEITNSLSHVQYNVQPLANKIATMTDVIWKHIKSLVDELITKNQEEKQLQLEKNLISLKVLHGIQETAQLLNAMSTFSAEILSVTRFPNKYSIQNASYEPAIFKLQEILLKAFPAETNEMPKQIGNILVDAMNHEETPSDVKNSLKHFQEIAKKSISLDDLLEVRKIRRDLLRKVSGLDLKQENLQKILQIIEVFLHLKNVKILAIGDETTTKWAEILGVTLKKSTAYDQVNFYVEKLHSVVEKVFSDISTHLIDEIVDTGRISKKEYFDDIKLLLQRLQKSVKLPEDLCLIFQQLLVDVNTISNLYHSLSYLQEFERFLVMKKDIPDSKVETNELKNMMDILGIITESNVVLGQYRVSLRNMEQIVFPFGDLYEDEFSVHSGIIDNVRNITSAAVHKLQTMKSSIQKQGLYLDADHAKLVFNGEFTNREDGAGAFYTWKNKNHKKAIEDLLAGKEVTLKADIVNGVPNDAVKFNSIRIKLTCKDKIMQSELDEDLNNFQVSMVHGEESYYRCGNEFYRVAFDKQLLSYSYRTKLNGEPAVTNSSYDDIKNGVPILSPYTQWSIQIKEGNFEKLIRYKDYVDIELEGQGKWIKDGELICGSNLQKYYTIDDTISEANAVEDAFIDLSEVQLENAQMKAPLTMPQLHRVARSLIEQQSEFRQDIFNSTATRPLLENLNMGLPKQIEMVNNGQQEPVTFCAMAQTSLNNCLLLLDLLVRRFSNVKPKYFDHCSTSYLHAKLCSVEIVRDFDTLVESLCDYPHQYDIDPVPLMELISKDIANENGRNIGDILLKSVKSNGLSVPNEFYNLLRSRISQASSVMNDTEIVDLWAQGDTATNFFHKKVLLVLGHRDVAKGNFIQFLAQNGSSYQVKDSTSFKPTLAPVTVHTFSDVTIYDFDSFDESTETGGLPLGISSTYLLQKVINSTDEVQIILLINYLSSKHGIDKHHFTAQIRKISFWLKNIDNYANSIGLVVTNVANTAENQVLVELDEILNHVETFLEQLRKENTQNLSILKLLNILLRKTKGADYERIGIFRQPNGLTSQKPIELFKNEWQKMKVFLNEIQFSPTSINDFDYIQHVDYSTKHVIKNLIEEIDKRIAKKIDEVFQQLQNEFEKDLHNNHAEAGMKLQKMKSIKNITQTINSNAREALFELDTKMNQLNIILTQSCFDDTLRLVDFMQFLFPIDSDLIYIFQWRLALAKIYTYIRNFQRWNTFLEEMEKTTSSYAVRKDSEKLYKIFVLQPITDLEDARLQQFMKDYWLQTRSLSGSYELIKKEKFSSLKMLSLENVFRLNLVPNAVHFEINNSTGVSNVFGDYIFLSDIISKFPNQKFLSINAGLKIFIDTNISRSDDNNLQMLSIISPVWELKHDAQIILDGRKGYTSIILSRDGNSGENGEHGRPGHPGNSAGHFLGVADSFINNLYNLLISANGGNGGNGTNGGAGGNGKVGDTAVTDNCERKGNFDSFQREELSGVLFHDYCVYGRQGDNGGRGGNGGVGAEGGFSGDMTLISFQKVDKVRTSTVDGQRGKNGKGGVGGEAGKNGKSWKITKRAFWWGPPQCNKESNDYCGAKSPVQKALNGDSGTDAYVRDTLRNPEKIEHPHWSSLLSTYRKYLWHNLQEGNLKGKTLSFLEELNKNSPLMDLDMPTTLADEFFYLDTQYRTEKDSLWLPHFEQLLYRTEHYLTTTHSPDDIEIAKMVQAAILAKLVYIKNLPERNLIVNLTSYLEIPSARIKKYDPKSRYSYLSYEVESRQSEFTYYFPLGDSRGGNVIDNNAAEITELIKETQADVSLFSNESYEQIEHKMAILRTLMTMKQTFHFLSFIEGKGKSILDVTLPVNKYFFPEAAISTTTTAEIKGSVLQLTKTRLNSWKKQFEPVLKGLVDNSTAFSSLNGQLKQCYNFLLETKTENFYGTSKNIRELIHKMISSTADLKAEEQNFIEKLQQIWFLCDFEFENCNLVENYKKLVRALNLIKEGFVFSKVQQFSDNIMEIYESFLSGILENPQKMVLDVLFNSKFFNLLFQIQILFQKIKQSFKSPLPELVEHSFVALEAGTMRLEYLYKYVAYYQEMKRLKAALLKTSQNNLPIITDLGNSIDLSILQYTYQNYALTPFYQLDFPFAYDDAEDLEIIVDNYHQFKREAPSAIDYIRSKIRRGPIPSRARQVTLMYHTLHELYRWKGEKHEKTIENLLQGKPVTVKADVLDLSQYIDYKQSVKARNINLQLQTKNKTLQKELDKDLAAFGVTLIHSGMSYYKCRDNIFTFTHAPLSIYHSFFEGGSQNMVHSKLKESDYILSPFTVWRIGIAHVRKENTNKIFNVLQKYKHSIDIVLKAEFIYLNSRSNPIPNSPSDYCNINVLSKFYKNEDIIIRMNSTSDFSHEIRIPNTEASLRRKRHIKQNKGMQIAKESPMPENRALNYSRNVELSNHQIGLYEDKIPLLDMSKADRYDGINACSGFQYSLNDCLILFNLIVQRLTDSKPTSSYFRDCAVNYSKVRQCALEIVRRFEETLQVISENHEVEAYSFDPVLLMEELEQNIINNGGKNISGILLNAVSPREKPEKKTFFQHLWNKLMKP</sequence>
<feature type="compositionally biased region" description="Gly residues" evidence="1">
    <location>
        <begin position="757"/>
        <end position="767"/>
    </location>
</feature>
<feature type="region of interest" description="Disordered" evidence="1">
    <location>
        <begin position="592"/>
        <end position="628"/>
    </location>
</feature>
<dbReference type="SUPFAM" id="SSF52540">
    <property type="entry name" value="P-loop containing nucleoside triphosphate hydrolases"/>
    <property type="match status" value="1"/>
</dbReference>
<accession>A0AAN9TQV6</accession>
<feature type="compositionally biased region" description="Gly residues" evidence="1">
    <location>
        <begin position="2513"/>
        <end position="2522"/>
    </location>
</feature>
<feature type="region of interest" description="Disordered" evidence="1">
    <location>
        <begin position="747"/>
        <end position="767"/>
    </location>
</feature>
<feature type="region of interest" description="Disordered" evidence="1">
    <location>
        <begin position="647"/>
        <end position="677"/>
    </location>
</feature>
<dbReference type="Gene3D" id="3.40.50.300">
    <property type="entry name" value="P-loop containing nucleotide triphosphate hydrolases"/>
    <property type="match status" value="1"/>
</dbReference>
<name>A0AAN9TQV6_9HEMI</name>
<dbReference type="CDD" id="cd00882">
    <property type="entry name" value="Ras_like_GTPase"/>
    <property type="match status" value="1"/>
</dbReference>
<reference evidence="2 3" key="1">
    <citation type="submission" date="2024-03" db="EMBL/GenBank/DDBJ databases">
        <title>Adaptation during the transition from Ophiocordyceps entomopathogen to insect associate is accompanied by gene loss and intensified selection.</title>
        <authorList>
            <person name="Ward C.M."/>
            <person name="Onetto C.A."/>
            <person name="Borneman A.R."/>
        </authorList>
    </citation>
    <scope>NUCLEOTIDE SEQUENCE [LARGE SCALE GENOMIC DNA]</scope>
    <source>
        <strain evidence="2">AWRI1</strain>
        <tissue evidence="2">Single Adult Female</tissue>
    </source>
</reference>
<evidence type="ECO:0000313" key="3">
    <source>
        <dbReference type="Proteomes" id="UP001367676"/>
    </source>
</evidence>
<feature type="compositionally biased region" description="Gly residues" evidence="1">
    <location>
        <begin position="651"/>
        <end position="660"/>
    </location>
</feature>
<evidence type="ECO:0000256" key="1">
    <source>
        <dbReference type="SAM" id="MobiDB-lite"/>
    </source>
</evidence>
<dbReference type="EMBL" id="JBBCAQ010000010">
    <property type="protein sequence ID" value="KAK7601216.1"/>
    <property type="molecule type" value="Genomic_DNA"/>
</dbReference>
<feature type="region of interest" description="Disordered" evidence="1">
    <location>
        <begin position="2502"/>
        <end position="2523"/>
    </location>
</feature>
<dbReference type="InterPro" id="IPR027417">
    <property type="entry name" value="P-loop_NTPase"/>
</dbReference>
<dbReference type="PANTHER" id="PTHR24637">
    <property type="entry name" value="COLLAGEN"/>
    <property type="match status" value="1"/>
</dbReference>
<comment type="caution">
    <text evidence="2">The sequence shown here is derived from an EMBL/GenBank/DDBJ whole genome shotgun (WGS) entry which is preliminary data.</text>
</comment>
<dbReference type="Proteomes" id="UP001367676">
    <property type="component" value="Unassembled WGS sequence"/>
</dbReference>
<keyword evidence="3" id="KW-1185">Reference proteome</keyword>
<protein>
    <recommendedName>
        <fullName evidence="4">G domain-containing protein</fullName>
    </recommendedName>
</protein>
<evidence type="ECO:0008006" key="4">
    <source>
        <dbReference type="Google" id="ProtNLM"/>
    </source>
</evidence>
<evidence type="ECO:0000313" key="2">
    <source>
        <dbReference type="EMBL" id="KAK7601216.1"/>
    </source>
</evidence>
<gene>
    <name evidence="2" type="ORF">V9T40_008657</name>
</gene>